<dbReference type="InterPro" id="IPR013656">
    <property type="entry name" value="PAS_4"/>
</dbReference>
<keyword evidence="4" id="KW-0808">Transferase</keyword>
<dbReference type="PRINTS" id="PR00344">
    <property type="entry name" value="BCTRLSENSOR"/>
</dbReference>
<dbReference type="PROSITE" id="PS50112">
    <property type="entry name" value="PAS"/>
    <property type="match status" value="3"/>
</dbReference>
<evidence type="ECO:0000256" key="4">
    <source>
        <dbReference type="ARBA" id="ARBA00022679"/>
    </source>
</evidence>
<dbReference type="PROSITE" id="PS50109">
    <property type="entry name" value="HIS_KIN"/>
    <property type="match status" value="1"/>
</dbReference>
<dbReference type="EMBL" id="JAEQNB010000009">
    <property type="protein sequence ID" value="MBL0389167.1"/>
    <property type="molecule type" value="Genomic_DNA"/>
</dbReference>
<dbReference type="InterPro" id="IPR013655">
    <property type="entry name" value="PAS_fold_3"/>
</dbReference>
<evidence type="ECO:0000259" key="10">
    <source>
        <dbReference type="PROSITE" id="PS50112"/>
    </source>
</evidence>
<proteinExistence type="predicted"/>
<dbReference type="InterPro" id="IPR000014">
    <property type="entry name" value="PAS"/>
</dbReference>
<dbReference type="NCBIfam" id="TIGR00229">
    <property type="entry name" value="sensory_box"/>
    <property type="match status" value="4"/>
</dbReference>
<dbReference type="SUPFAM" id="SSF47384">
    <property type="entry name" value="Homodimeric domain of signal transducing histidine kinase"/>
    <property type="match status" value="1"/>
</dbReference>
<dbReference type="Pfam" id="PF00512">
    <property type="entry name" value="HisKA"/>
    <property type="match status" value="1"/>
</dbReference>
<dbReference type="InterPro" id="IPR052162">
    <property type="entry name" value="Sensor_kinase/Photoreceptor"/>
</dbReference>
<dbReference type="Gene3D" id="3.30.565.10">
    <property type="entry name" value="Histidine kinase-like ATPase, C-terminal domain"/>
    <property type="match status" value="1"/>
</dbReference>
<feature type="domain" description="PAC" evidence="11">
    <location>
        <begin position="464"/>
        <end position="516"/>
    </location>
</feature>
<dbReference type="InterPro" id="IPR003594">
    <property type="entry name" value="HATPase_dom"/>
</dbReference>
<dbReference type="CDD" id="cd00130">
    <property type="entry name" value="PAS"/>
    <property type="match status" value="4"/>
</dbReference>
<keyword evidence="6" id="KW-0418">Kinase</keyword>
<name>A0ABS1JFV8_9BACL</name>
<evidence type="ECO:0000256" key="2">
    <source>
        <dbReference type="ARBA" id="ARBA00012438"/>
    </source>
</evidence>
<dbReference type="SUPFAM" id="SSF55785">
    <property type="entry name" value="PYP-like sensor domain (PAS domain)"/>
    <property type="match status" value="4"/>
</dbReference>
<dbReference type="Proteomes" id="UP000602284">
    <property type="component" value="Unassembled WGS sequence"/>
</dbReference>
<feature type="domain" description="PAS" evidence="10">
    <location>
        <begin position="13"/>
        <end position="84"/>
    </location>
</feature>
<dbReference type="SMART" id="SM00091">
    <property type="entry name" value="PAS"/>
    <property type="match status" value="4"/>
</dbReference>
<feature type="domain" description="PAC" evidence="11">
    <location>
        <begin position="336"/>
        <end position="388"/>
    </location>
</feature>
<keyword evidence="13" id="KW-1185">Reference proteome</keyword>
<feature type="domain" description="PAS" evidence="10">
    <location>
        <begin position="389"/>
        <end position="460"/>
    </location>
</feature>
<evidence type="ECO:0000256" key="1">
    <source>
        <dbReference type="ARBA" id="ARBA00000085"/>
    </source>
</evidence>
<dbReference type="InterPro" id="IPR000700">
    <property type="entry name" value="PAS-assoc_C"/>
</dbReference>
<evidence type="ECO:0000256" key="5">
    <source>
        <dbReference type="ARBA" id="ARBA00022741"/>
    </source>
</evidence>
<feature type="domain" description="Histidine kinase" evidence="9">
    <location>
        <begin position="529"/>
        <end position="735"/>
    </location>
</feature>
<evidence type="ECO:0000256" key="3">
    <source>
        <dbReference type="ARBA" id="ARBA00022553"/>
    </source>
</evidence>
<dbReference type="InterPro" id="IPR005467">
    <property type="entry name" value="His_kinase_dom"/>
</dbReference>
<feature type="domain" description="PAC" evidence="11">
    <location>
        <begin position="86"/>
        <end position="138"/>
    </location>
</feature>
<dbReference type="InterPro" id="IPR035965">
    <property type="entry name" value="PAS-like_dom_sf"/>
</dbReference>
<dbReference type="PANTHER" id="PTHR43304:SF1">
    <property type="entry name" value="PAC DOMAIN-CONTAINING PROTEIN"/>
    <property type="match status" value="1"/>
</dbReference>
<comment type="catalytic activity">
    <reaction evidence="1">
        <text>ATP + protein L-histidine = ADP + protein N-phospho-L-histidine.</text>
        <dbReference type="EC" id="2.7.13.3"/>
    </reaction>
</comment>
<accession>A0ABS1JFV8</accession>
<evidence type="ECO:0000259" key="11">
    <source>
        <dbReference type="PROSITE" id="PS50113"/>
    </source>
</evidence>
<dbReference type="PROSITE" id="PS50113">
    <property type="entry name" value="PAC"/>
    <property type="match status" value="4"/>
</dbReference>
<dbReference type="SUPFAM" id="SSF55874">
    <property type="entry name" value="ATPase domain of HSP90 chaperone/DNA topoisomerase II/histidine kinase"/>
    <property type="match status" value="1"/>
</dbReference>
<feature type="domain" description="PAC" evidence="11">
    <location>
        <begin position="212"/>
        <end position="264"/>
    </location>
</feature>
<dbReference type="Pfam" id="PF02518">
    <property type="entry name" value="HATPase_c"/>
    <property type="match status" value="1"/>
</dbReference>
<evidence type="ECO:0000259" key="9">
    <source>
        <dbReference type="PROSITE" id="PS50109"/>
    </source>
</evidence>
<evidence type="ECO:0000313" key="13">
    <source>
        <dbReference type="Proteomes" id="UP000602284"/>
    </source>
</evidence>
<keyword evidence="5" id="KW-0547">Nucleotide-binding</keyword>
<evidence type="ECO:0000256" key="8">
    <source>
        <dbReference type="ARBA" id="ARBA00023012"/>
    </source>
</evidence>
<dbReference type="CDD" id="cd00082">
    <property type="entry name" value="HisKA"/>
    <property type="match status" value="1"/>
</dbReference>
<dbReference type="SMART" id="SM00086">
    <property type="entry name" value="PAC"/>
    <property type="match status" value="4"/>
</dbReference>
<dbReference type="RefSeq" id="WP_201638170.1">
    <property type="nucleotide sequence ID" value="NZ_JAEQNB010000009.1"/>
</dbReference>
<dbReference type="PANTHER" id="PTHR43304">
    <property type="entry name" value="PHYTOCHROME-LIKE PROTEIN CPH1"/>
    <property type="match status" value="1"/>
</dbReference>
<dbReference type="SMART" id="SM00388">
    <property type="entry name" value="HisKA"/>
    <property type="match status" value="1"/>
</dbReference>
<dbReference type="InterPro" id="IPR004358">
    <property type="entry name" value="Sig_transdc_His_kin-like_C"/>
</dbReference>
<evidence type="ECO:0000256" key="6">
    <source>
        <dbReference type="ARBA" id="ARBA00022777"/>
    </source>
</evidence>
<dbReference type="Gene3D" id="2.10.70.100">
    <property type="match status" value="1"/>
</dbReference>
<dbReference type="InterPro" id="IPR036097">
    <property type="entry name" value="HisK_dim/P_sf"/>
</dbReference>
<dbReference type="Pfam" id="PF08448">
    <property type="entry name" value="PAS_4"/>
    <property type="match status" value="2"/>
</dbReference>
<keyword evidence="3" id="KW-0597">Phosphoprotein</keyword>
<keyword evidence="8" id="KW-0902">Two-component regulatory system</keyword>
<gene>
    <name evidence="12" type="ORF">JJB07_21475</name>
</gene>
<reference evidence="12 13" key="1">
    <citation type="submission" date="2021-01" db="EMBL/GenBank/DDBJ databases">
        <title>Tumebacillus sp. strain ITR2 16S ribosomal RNA gene Genome sequencing and assembly.</title>
        <authorList>
            <person name="Kang M."/>
        </authorList>
    </citation>
    <scope>NUCLEOTIDE SEQUENCE [LARGE SCALE GENOMIC DNA]</scope>
    <source>
        <strain evidence="12 13">ITR2</strain>
    </source>
</reference>
<sequence>MNDIHETQRLLQELDFYKSLFENHPDAVLAWGAEGRYTLVNEAAKQMFGYTAQEFREDVNFRDLVAEPDRTKAISHLEKALRGEPQSYEITIVRRDGKQCFVRVTKVPMKQVDGCVPGVFNIVRDITERKHAEEKLRQSEARLARAQRVANFGSWEWDIQTDELACSEELHHIMGVELGSIDTYEKFRSCVHEEDREGVDRTSRSALEGHLLDNQFRVRRPDGELRTLHAQGEVLFDENGSPLKMIGIDRDITDQIEQERRLRERDELLRLISENAQDIISYSSPEGRVRFISPSVRRLLGYEPEEVIGQLSSDLYHPEDLERLMNTSFAFTDDGDIFTCRVRHKDGRWIWFETTVKLIRDKNGNVDMILGIGRDITARKQVEDHLRATRDQMDSYIENNADAIALLDLDWKMLRINRAYERMFGVLAEDVIGHTPQTILVVPDDCREEYRRFQKQVENGETVLGHETCRLRRDGTKLNVMLSISPVRDGDGRVVGSSVTIRDITERKRTEELLLKSEKLGIAGQLAAGVAHEIRNPLTALKGFVQLMQIGFREDKYLDVMSSELQRIENIVSELLVLAKPQVIRHRQVALGDIFKHISTLIETQAILNNVQVISKFDPDSPDLPMLTCDENQLKQVFLNFLQNAIDAMPNGGRVTLGVKRLNAQEVSITIADEGVGIAPDLMQKLGEPFYTTKEKGTGLGLMVSKRIIEQHQGRLHIASVVDQGTTVEVTLPCR</sequence>
<dbReference type="Pfam" id="PF08447">
    <property type="entry name" value="PAS_3"/>
    <property type="match status" value="2"/>
</dbReference>
<evidence type="ECO:0000313" key="12">
    <source>
        <dbReference type="EMBL" id="MBL0389167.1"/>
    </source>
</evidence>
<dbReference type="InterPro" id="IPR003661">
    <property type="entry name" value="HisK_dim/P_dom"/>
</dbReference>
<dbReference type="InterPro" id="IPR036890">
    <property type="entry name" value="HATPase_C_sf"/>
</dbReference>
<organism evidence="12 13">
    <name type="scientific">Tumebacillus amylolyticus</name>
    <dbReference type="NCBI Taxonomy" id="2801339"/>
    <lineage>
        <taxon>Bacteria</taxon>
        <taxon>Bacillati</taxon>
        <taxon>Bacillota</taxon>
        <taxon>Bacilli</taxon>
        <taxon>Bacillales</taxon>
        <taxon>Alicyclobacillaceae</taxon>
        <taxon>Tumebacillus</taxon>
    </lineage>
</organism>
<protein>
    <recommendedName>
        <fullName evidence="2">histidine kinase</fullName>
        <ecNumber evidence="2">2.7.13.3</ecNumber>
    </recommendedName>
</protein>
<comment type="caution">
    <text evidence="12">The sequence shown here is derived from an EMBL/GenBank/DDBJ whole genome shotgun (WGS) entry which is preliminary data.</text>
</comment>
<feature type="domain" description="PAS" evidence="10">
    <location>
        <begin position="265"/>
        <end position="326"/>
    </location>
</feature>
<dbReference type="Gene3D" id="1.10.287.130">
    <property type="match status" value="1"/>
</dbReference>
<dbReference type="InterPro" id="IPR001610">
    <property type="entry name" value="PAC"/>
</dbReference>
<dbReference type="EC" id="2.7.13.3" evidence="2"/>
<evidence type="ECO:0000256" key="7">
    <source>
        <dbReference type="ARBA" id="ARBA00022840"/>
    </source>
</evidence>
<keyword evidence="7" id="KW-0067">ATP-binding</keyword>
<dbReference type="SMART" id="SM00387">
    <property type="entry name" value="HATPase_c"/>
    <property type="match status" value="1"/>
</dbReference>
<dbReference type="Gene3D" id="3.30.450.20">
    <property type="entry name" value="PAS domain"/>
    <property type="match status" value="4"/>
</dbReference>